<gene>
    <name evidence="3" type="ORF">FIBSPDRAFT_953004</name>
</gene>
<name>A0A166KYY4_9AGAM</name>
<reference evidence="3 4" key="1">
    <citation type="journal article" date="2016" name="Mol. Biol. Evol.">
        <title>Comparative Genomics of Early-Diverging Mushroom-Forming Fungi Provides Insights into the Origins of Lignocellulose Decay Capabilities.</title>
        <authorList>
            <person name="Nagy L.G."/>
            <person name="Riley R."/>
            <person name="Tritt A."/>
            <person name="Adam C."/>
            <person name="Daum C."/>
            <person name="Floudas D."/>
            <person name="Sun H."/>
            <person name="Yadav J.S."/>
            <person name="Pangilinan J."/>
            <person name="Larsson K.H."/>
            <person name="Matsuura K."/>
            <person name="Barry K."/>
            <person name="Labutti K."/>
            <person name="Kuo R."/>
            <person name="Ohm R.A."/>
            <person name="Bhattacharya S.S."/>
            <person name="Shirouzu T."/>
            <person name="Yoshinaga Y."/>
            <person name="Martin F.M."/>
            <person name="Grigoriev I.V."/>
            <person name="Hibbett D.S."/>
        </authorList>
    </citation>
    <scope>NUCLEOTIDE SEQUENCE [LARGE SCALE GENOMIC DNA]</scope>
    <source>
        <strain evidence="3 4">CBS 109695</strain>
    </source>
</reference>
<keyword evidence="4" id="KW-1185">Reference proteome</keyword>
<feature type="compositionally biased region" description="Polar residues" evidence="2">
    <location>
        <begin position="173"/>
        <end position="183"/>
    </location>
</feature>
<feature type="coiled-coil region" evidence="1">
    <location>
        <begin position="80"/>
        <end position="107"/>
    </location>
</feature>
<evidence type="ECO:0000256" key="1">
    <source>
        <dbReference type="SAM" id="Coils"/>
    </source>
</evidence>
<evidence type="ECO:0000313" key="3">
    <source>
        <dbReference type="EMBL" id="KZP22396.1"/>
    </source>
</evidence>
<evidence type="ECO:0000256" key="2">
    <source>
        <dbReference type="SAM" id="MobiDB-lite"/>
    </source>
</evidence>
<sequence>MTETTRAQPATSFNTSGLRCALVSPDHKPLVPSDHRLVNPGFILDGFVPDVSNCETARLSLLQHADKKVKILKTGALKAREQYQGLLEATSQSLENLQRQENILNQAVMAYAYFQTSLADPALARKADVLRVQQLPQHVFESDTDSREVVYYSHWPKAIRALPRQTPPLPDLSRSSSATPTRQ</sequence>
<protein>
    <submittedName>
        <fullName evidence="3">Uncharacterized protein</fullName>
    </submittedName>
</protein>
<accession>A0A166KYY4</accession>
<evidence type="ECO:0000313" key="4">
    <source>
        <dbReference type="Proteomes" id="UP000076532"/>
    </source>
</evidence>
<keyword evidence="1" id="KW-0175">Coiled coil</keyword>
<dbReference type="Proteomes" id="UP000076532">
    <property type="component" value="Unassembled WGS sequence"/>
</dbReference>
<dbReference type="AlphaFoldDB" id="A0A166KYY4"/>
<dbReference type="EMBL" id="KV417540">
    <property type="protein sequence ID" value="KZP22396.1"/>
    <property type="molecule type" value="Genomic_DNA"/>
</dbReference>
<proteinExistence type="predicted"/>
<feature type="region of interest" description="Disordered" evidence="2">
    <location>
        <begin position="163"/>
        <end position="183"/>
    </location>
</feature>
<organism evidence="3 4">
    <name type="scientific">Athelia psychrophila</name>
    <dbReference type="NCBI Taxonomy" id="1759441"/>
    <lineage>
        <taxon>Eukaryota</taxon>
        <taxon>Fungi</taxon>
        <taxon>Dikarya</taxon>
        <taxon>Basidiomycota</taxon>
        <taxon>Agaricomycotina</taxon>
        <taxon>Agaricomycetes</taxon>
        <taxon>Agaricomycetidae</taxon>
        <taxon>Atheliales</taxon>
        <taxon>Atheliaceae</taxon>
        <taxon>Athelia</taxon>
    </lineage>
</organism>